<dbReference type="Proteomes" id="UP000005207">
    <property type="component" value="Linkage group LG20"/>
</dbReference>
<dbReference type="GeneTree" id="ENSGT00390000015805"/>
<reference evidence="3" key="1">
    <citation type="submission" date="2012-01" db="EMBL/GenBank/DDBJ databases">
        <title>The Genome Sequence of Oreochromis niloticus (Nile Tilapia).</title>
        <authorList>
            <consortium name="Broad Institute Genome Assembly Team"/>
            <consortium name="Broad Institute Sequencing Platform"/>
            <person name="Di Palma F."/>
            <person name="Johnson J."/>
            <person name="Lander E.S."/>
            <person name="Lindblad-Toh K."/>
        </authorList>
    </citation>
    <scope>NUCLEOTIDE SEQUENCE [LARGE SCALE GENOMIC DNA]</scope>
</reference>
<dbReference type="GO" id="GO:0016020">
    <property type="term" value="C:membrane"/>
    <property type="evidence" value="ECO:0007669"/>
    <property type="project" value="InterPro"/>
</dbReference>
<gene>
    <name evidence="2" type="primary">csf1b</name>
</gene>
<evidence type="ECO:0000256" key="1">
    <source>
        <dbReference type="SAM" id="SignalP"/>
    </source>
</evidence>
<evidence type="ECO:0000313" key="3">
    <source>
        <dbReference type="Proteomes" id="UP000005207"/>
    </source>
</evidence>
<dbReference type="OMA" id="ALMDQDY"/>
<protein>
    <submittedName>
        <fullName evidence="2">Uncharacterized LOC100696773</fullName>
    </submittedName>
</protein>
<dbReference type="SUPFAM" id="SSF47266">
    <property type="entry name" value="4-helical cytokines"/>
    <property type="match status" value="1"/>
</dbReference>
<dbReference type="FunCoup" id="A0A669D4Y9">
    <property type="interactions" value="136"/>
</dbReference>
<evidence type="ECO:0000313" key="2">
    <source>
        <dbReference type="Ensembl" id="ENSONIP00000053979.1"/>
    </source>
</evidence>
<dbReference type="FunFam" id="1.20.1250.10:FF:000056">
    <property type="entry name" value="Colony-stimulating factor 1b (macrophage)"/>
    <property type="match status" value="1"/>
</dbReference>
<dbReference type="PANTHER" id="PTHR10058">
    <property type="entry name" value="MACROPHAGE COLONY STIMULATING FACTOR"/>
    <property type="match status" value="1"/>
</dbReference>
<dbReference type="InParanoid" id="A0A669D4Y9"/>
<dbReference type="AlphaFoldDB" id="A0A669D4Y9"/>
<proteinExistence type="predicted"/>
<reference evidence="2" key="3">
    <citation type="submission" date="2025-09" db="UniProtKB">
        <authorList>
            <consortium name="Ensembl"/>
        </authorList>
    </citation>
    <scope>IDENTIFICATION</scope>
</reference>
<feature type="chain" id="PRO_5025433085" evidence="1">
    <location>
        <begin position="34"/>
        <end position="302"/>
    </location>
</feature>
<dbReference type="GO" id="GO:0008083">
    <property type="term" value="F:growth factor activity"/>
    <property type="evidence" value="ECO:0007669"/>
    <property type="project" value="InterPro"/>
</dbReference>
<accession>A0A669D4Y9</accession>
<keyword evidence="3" id="KW-1185">Reference proteome</keyword>
<sequence>MTILVSTLIQSKAKLQVKCLCMIMFLSFPLTMAEVPGPCRHSITREHLLTVRQLMDNQLRSGCSINYTFIERRSLSKCCFVKAALPWILELLTTHFKYIRGSVNDGYVQSLRALILNIYSQKCVPWINEEIEDKPESFEVLYRGSPSDALQKVSEVLTVYWELVTTSDAPVDWRCQHEYTETFGSTTELYTELYTESITQHFTGENLNFLGSFCDETLRCLRPLQRSQIMCPFLQTVMIEILCRPLRENQSVTCTSWVSSSHLSVEDCCSFLLSTVSSHTRKLTALMDQDYKQTQGENIRIN</sequence>
<dbReference type="Pfam" id="PF05337">
    <property type="entry name" value="CSF-1"/>
    <property type="match status" value="1"/>
</dbReference>
<reference evidence="2" key="2">
    <citation type="submission" date="2025-08" db="UniProtKB">
        <authorList>
            <consortium name="Ensembl"/>
        </authorList>
    </citation>
    <scope>IDENTIFICATION</scope>
</reference>
<organism evidence="2 3">
    <name type="scientific">Oreochromis niloticus</name>
    <name type="common">Nile tilapia</name>
    <name type="synonym">Tilapia nilotica</name>
    <dbReference type="NCBI Taxonomy" id="8128"/>
    <lineage>
        <taxon>Eukaryota</taxon>
        <taxon>Metazoa</taxon>
        <taxon>Chordata</taxon>
        <taxon>Craniata</taxon>
        <taxon>Vertebrata</taxon>
        <taxon>Euteleostomi</taxon>
        <taxon>Actinopterygii</taxon>
        <taxon>Neopterygii</taxon>
        <taxon>Teleostei</taxon>
        <taxon>Neoteleostei</taxon>
        <taxon>Acanthomorphata</taxon>
        <taxon>Ovalentaria</taxon>
        <taxon>Cichlomorphae</taxon>
        <taxon>Cichliformes</taxon>
        <taxon>Cichlidae</taxon>
        <taxon>African cichlids</taxon>
        <taxon>Pseudocrenilabrinae</taxon>
        <taxon>Oreochromini</taxon>
        <taxon>Oreochromis</taxon>
    </lineage>
</organism>
<dbReference type="GO" id="GO:0005125">
    <property type="term" value="F:cytokine activity"/>
    <property type="evidence" value="ECO:0007669"/>
    <property type="project" value="InterPro"/>
</dbReference>
<name>A0A669D4Y9_ORENI</name>
<dbReference type="InterPro" id="IPR009079">
    <property type="entry name" value="4_helix_cytokine-like_core"/>
</dbReference>
<dbReference type="GO" id="GO:0005615">
    <property type="term" value="C:extracellular space"/>
    <property type="evidence" value="ECO:0007669"/>
    <property type="project" value="TreeGrafter"/>
</dbReference>
<feature type="signal peptide" evidence="1">
    <location>
        <begin position="1"/>
        <end position="33"/>
    </location>
</feature>
<dbReference type="Gene3D" id="1.20.1250.10">
    <property type="match status" value="1"/>
</dbReference>
<dbReference type="InterPro" id="IPR008001">
    <property type="entry name" value="MCSF-1"/>
</dbReference>
<keyword evidence="1" id="KW-0732">Signal</keyword>
<dbReference type="PANTHER" id="PTHR10058:SF0">
    <property type="entry name" value="MACROPHAGE COLONY-STIMULATING FACTOR 1"/>
    <property type="match status" value="1"/>
</dbReference>
<dbReference type="Ensembl" id="ENSONIT00000069632.1">
    <property type="protein sequence ID" value="ENSONIP00000053979.1"/>
    <property type="gene ID" value="ENSONIG00000017291.2"/>
</dbReference>